<evidence type="ECO:0000259" key="9">
    <source>
        <dbReference type="PROSITE" id="PS50163"/>
    </source>
</evidence>
<dbReference type="SMART" id="SM00382">
    <property type="entry name" value="AAA"/>
    <property type="match status" value="1"/>
</dbReference>
<gene>
    <name evidence="10" type="ORF">MM171A00331_0022</name>
    <name evidence="11" type="ORF">MM171B00210_0040</name>
</gene>
<evidence type="ECO:0000256" key="1">
    <source>
        <dbReference type="ARBA" id="ARBA00008050"/>
    </source>
</evidence>
<evidence type="ECO:0000313" key="10">
    <source>
        <dbReference type="EMBL" id="QJB00605.1"/>
    </source>
</evidence>
<dbReference type="InterPro" id="IPR016467">
    <property type="entry name" value="DNA_recomb/repair_RecA-like"/>
</dbReference>
<protein>
    <recommendedName>
        <fullName evidence="2">DNA repair and recombination protein RadA</fullName>
    </recommendedName>
</protein>
<dbReference type="InterPro" id="IPR020588">
    <property type="entry name" value="RecA_ATP-bd"/>
</dbReference>
<dbReference type="Gene3D" id="3.40.50.300">
    <property type="entry name" value="P-loop containing nucleotide triphosphate hydrolases"/>
    <property type="match status" value="1"/>
</dbReference>
<dbReference type="GO" id="GO:0005524">
    <property type="term" value="F:ATP binding"/>
    <property type="evidence" value="ECO:0007669"/>
    <property type="project" value="UniProtKB-KW"/>
</dbReference>
<dbReference type="PROSITE" id="PS50162">
    <property type="entry name" value="RECA_2"/>
    <property type="match status" value="1"/>
</dbReference>
<evidence type="ECO:0000256" key="2">
    <source>
        <dbReference type="ARBA" id="ARBA00018144"/>
    </source>
</evidence>
<dbReference type="PROSITE" id="PS50163">
    <property type="entry name" value="RECA_3"/>
    <property type="match status" value="1"/>
</dbReference>
<reference evidence="11" key="1">
    <citation type="submission" date="2020-03" db="EMBL/GenBank/DDBJ databases">
        <title>The deep terrestrial virosphere.</title>
        <authorList>
            <person name="Holmfeldt K."/>
            <person name="Nilsson E."/>
            <person name="Simone D."/>
            <person name="Lopez-Fernandez M."/>
            <person name="Wu X."/>
            <person name="de Brujin I."/>
            <person name="Lundin D."/>
            <person name="Andersson A."/>
            <person name="Bertilsson S."/>
            <person name="Dopson M."/>
        </authorList>
    </citation>
    <scope>NUCLEOTIDE SEQUENCE</scope>
    <source>
        <strain evidence="10">MM171A00331</strain>
        <strain evidence="11">MM171B00210</strain>
    </source>
</reference>
<evidence type="ECO:0000256" key="5">
    <source>
        <dbReference type="ARBA" id="ARBA00022840"/>
    </source>
</evidence>
<dbReference type="NCBIfam" id="TIGR02236">
    <property type="entry name" value="recomb_radA"/>
    <property type="match status" value="1"/>
</dbReference>
<organism evidence="11">
    <name type="scientific">viral metagenome</name>
    <dbReference type="NCBI Taxonomy" id="1070528"/>
    <lineage>
        <taxon>unclassified sequences</taxon>
        <taxon>metagenomes</taxon>
        <taxon>organismal metagenomes</taxon>
    </lineage>
</organism>
<dbReference type="InterPro" id="IPR010995">
    <property type="entry name" value="DNA_repair_Rad51/TF_NusA_a-hlx"/>
</dbReference>
<name>A0A6M3MH59_9ZZZZ</name>
<feature type="domain" description="RecA family profile 2" evidence="9">
    <location>
        <begin position="267"/>
        <end position="328"/>
    </location>
</feature>
<comment type="similarity">
    <text evidence="1">Belongs to the eukaryotic RecA-like protein family.</text>
</comment>
<dbReference type="InterPro" id="IPR003593">
    <property type="entry name" value="AAA+_ATPase"/>
</dbReference>
<keyword evidence="3" id="KW-0547">Nucleotide-binding</keyword>
<evidence type="ECO:0000256" key="3">
    <source>
        <dbReference type="ARBA" id="ARBA00022741"/>
    </source>
</evidence>
<dbReference type="SUPFAM" id="SSF52540">
    <property type="entry name" value="P-loop containing nucleoside triphosphate hydrolases"/>
    <property type="match status" value="1"/>
</dbReference>
<dbReference type="Gene3D" id="1.10.150.20">
    <property type="entry name" value="5' to 3' exonuclease, C-terminal subdomain"/>
    <property type="match status" value="1"/>
</dbReference>
<proteinExistence type="inferred from homology"/>
<keyword evidence="5" id="KW-0067">ATP-binding</keyword>
<dbReference type="PIRSF" id="PIRSF005856">
    <property type="entry name" value="Rad51"/>
    <property type="match status" value="1"/>
</dbReference>
<dbReference type="EMBL" id="MT143889">
    <property type="protein sequence ID" value="QJB04729.1"/>
    <property type="molecule type" value="Genomic_DNA"/>
</dbReference>
<dbReference type="GO" id="GO:0006281">
    <property type="term" value="P:DNA repair"/>
    <property type="evidence" value="ECO:0007669"/>
    <property type="project" value="InterPro"/>
</dbReference>
<dbReference type="FunFam" id="3.40.50.300:FF:002052">
    <property type="entry name" value="DNA repair protein RAD51 homolog"/>
    <property type="match status" value="1"/>
</dbReference>
<dbReference type="GO" id="GO:0140664">
    <property type="term" value="F:ATP-dependent DNA damage sensor activity"/>
    <property type="evidence" value="ECO:0007669"/>
    <property type="project" value="InterPro"/>
</dbReference>
<sequence>MDEVSTDPRDYYRAKYQSVEDLPGLGPATAQKLGEIGFNTVQSIATATSLELIEAGIGEATAMKIIEAARKSVEIRFITADQLAKIHALKRKMTTGCSSLNNLLNGGLETQSITEFYGEFGSGKSQICQQLAVTVQLPEEKGGLDGSCLYIDTEHVFRSERILQMANYVGLDPKKALKGIIYAAAYTSEHQVTLLDVCDEVVKENNVRLIIVDSMTAHFRSEYLGRETLAPRQQNLNKHLHKLKRICMGFNAAAVVTNQVSVSPDSFTGPQGPQAIGGNIMGHAAHTRTFLRKGRANLRIAKVVASPFLPEGEAPFRITERGIESDEDVG</sequence>
<dbReference type="InterPro" id="IPR013632">
    <property type="entry name" value="Rad51_C"/>
</dbReference>
<dbReference type="AlphaFoldDB" id="A0A6M3MH59"/>
<dbReference type="SUPFAM" id="SSF47794">
    <property type="entry name" value="Rad51 N-terminal domain-like"/>
    <property type="match status" value="1"/>
</dbReference>
<keyword evidence="7" id="KW-0233">DNA recombination</keyword>
<feature type="domain" description="RecA family profile 1" evidence="8">
    <location>
        <begin position="89"/>
        <end position="260"/>
    </location>
</feature>
<dbReference type="Pfam" id="PF08423">
    <property type="entry name" value="Rad51"/>
    <property type="match status" value="1"/>
</dbReference>
<dbReference type="GO" id="GO:0003684">
    <property type="term" value="F:damaged DNA binding"/>
    <property type="evidence" value="ECO:0007669"/>
    <property type="project" value="InterPro"/>
</dbReference>
<dbReference type="InterPro" id="IPR011938">
    <property type="entry name" value="DNA_recomb/repair_RadA"/>
</dbReference>
<dbReference type="PANTHER" id="PTHR22942:SF30">
    <property type="entry name" value="MEIOTIC RECOMBINATION PROTEIN DMC1_LIM15 HOMOLOG"/>
    <property type="match status" value="1"/>
</dbReference>
<keyword evidence="6" id="KW-0238">DNA-binding</keyword>
<evidence type="ECO:0000259" key="8">
    <source>
        <dbReference type="PROSITE" id="PS50162"/>
    </source>
</evidence>
<keyword evidence="4" id="KW-0227">DNA damage</keyword>
<evidence type="ECO:0000256" key="6">
    <source>
        <dbReference type="ARBA" id="ARBA00023125"/>
    </source>
</evidence>
<dbReference type="NCBIfam" id="NF003301">
    <property type="entry name" value="PRK04301.1"/>
    <property type="match status" value="1"/>
</dbReference>
<dbReference type="PANTHER" id="PTHR22942">
    <property type="entry name" value="RECA/RAD51/RADA DNA STRAND-PAIRING FAMILY MEMBER"/>
    <property type="match status" value="1"/>
</dbReference>
<dbReference type="InterPro" id="IPR020587">
    <property type="entry name" value="RecA_monomer-monomer_interface"/>
</dbReference>
<dbReference type="EMBL" id="MT143697">
    <property type="protein sequence ID" value="QJB00605.1"/>
    <property type="molecule type" value="Genomic_DNA"/>
</dbReference>
<evidence type="ECO:0000256" key="4">
    <source>
        <dbReference type="ARBA" id="ARBA00022763"/>
    </source>
</evidence>
<evidence type="ECO:0000256" key="7">
    <source>
        <dbReference type="ARBA" id="ARBA00023172"/>
    </source>
</evidence>
<evidence type="ECO:0000313" key="11">
    <source>
        <dbReference type="EMBL" id="QJB04729.1"/>
    </source>
</evidence>
<dbReference type="InterPro" id="IPR027417">
    <property type="entry name" value="P-loop_NTPase"/>
</dbReference>
<dbReference type="Pfam" id="PF14520">
    <property type="entry name" value="HHH_5"/>
    <property type="match status" value="1"/>
</dbReference>
<dbReference type="GO" id="GO:0006310">
    <property type="term" value="P:DNA recombination"/>
    <property type="evidence" value="ECO:0007669"/>
    <property type="project" value="UniProtKB-KW"/>
</dbReference>
<accession>A0A6M3MH59</accession>